<dbReference type="STRING" id="1618647.UW30_C0001G0021"/>
<feature type="transmembrane region" description="Helical" evidence="1">
    <location>
        <begin position="108"/>
        <end position="128"/>
    </location>
</feature>
<dbReference type="Proteomes" id="UP000034736">
    <property type="component" value="Unassembled WGS sequence"/>
</dbReference>
<feature type="transmembrane region" description="Helical" evidence="1">
    <location>
        <begin position="433"/>
        <end position="451"/>
    </location>
</feature>
<feature type="transmembrane region" description="Helical" evidence="1">
    <location>
        <begin position="376"/>
        <end position="395"/>
    </location>
</feature>
<keyword evidence="1" id="KW-0472">Membrane</keyword>
<dbReference type="InterPro" id="IPR038731">
    <property type="entry name" value="RgtA/B/C-like"/>
</dbReference>
<reference evidence="3 4" key="1">
    <citation type="journal article" date="2015" name="Nature">
        <title>rRNA introns, odd ribosomes, and small enigmatic genomes across a large radiation of phyla.</title>
        <authorList>
            <person name="Brown C.T."/>
            <person name="Hug L.A."/>
            <person name="Thomas B.C."/>
            <person name="Sharon I."/>
            <person name="Castelle C.J."/>
            <person name="Singh A."/>
            <person name="Wilkins M.J."/>
            <person name="Williams K.H."/>
            <person name="Banfield J.F."/>
        </authorList>
    </citation>
    <scope>NUCLEOTIDE SEQUENCE [LARGE SCALE GENOMIC DNA]</scope>
</reference>
<comment type="caution">
    <text evidence="3">The sequence shown here is derived from an EMBL/GenBank/DDBJ whole genome shotgun (WGS) entry which is preliminary data.</text>
</comment>
<keyword evidence="1" id="KW-1133">Transmembrane helix</keyword>
<keyword evidence="1" id="KW-0812">Transmembrane</keyword>
<feature type="transmembrane region" description="Helical" evidence="1">
    <location>
        <begin position="7"/>
        <end position="25"/>
    </location>
</feature>
<feature type="transmembrane region" description="Helical" evidence="1">
    <location>
        <begin position="335"/>
        <end position="356"/>
    </location>
</feature>
<name>A0A0G1H4F6_9BACT</name>
<evidence type="ECO:0000259" key="2">
    <source>
        <dbReference type="Pfam" id="PF13231"/>
    </source>
</evidence>
<organism evidence="3 4">
    <name type="scientific">Candidatus Giovannonibacteria bacterium GW2011_GWA2_44_13b</name>
    <dbReference type="NCBI Taxonomy" id="1618647"/>
    <lineage>
        <taxon>Bacteria</taxon>
        <taxon>Candidatus Giovannoniibacteriota</taxon>
    </lineage>
</organism>
<feature type="transmembrane region" description="Helical" evidence="1">
    <location>
        <begin position="190"/>
        <end position="223"/>
    </location>
</feature>
<protein>
    <submittedName>
        <fullName evidence="3">Tetratricopeptide repeat protein</fullName>
    </submittedName>
</protein>
<feature type="transmembrane region" description="Helical" evidence="1">
    <location>
        <begin position="159"/>
        <end position="178"/>
    </location>
</feature>
<proteinExistence type="predicted"/>
<feature type="transmembrane region" description="Helical" evidence="1">
    <location>
        <begin position="269"/>
        <end position="290"/>
    </location>
</feature>
<evidence type="ECO:0000313" key="3">
    <source>
        <dbReference type="EMBL" id="KKT42296.1"/>
    </source>
</evidence>
<feature type="transmembrane region" description="Helical" evidence="1">
    <location>
        <begin position="488"/>
        <end position="510"/>
    </location>
</feature>
<feature type="transmembrane region" description="Helical" evidence="1">
    <location>
        <begin position="407"/>
        <end position="427"/>
    </location>
</feature>
<evidence type="ECO:0000313" key="4">
    <source>
        <dbReference type="Proteomes" id="UP000034736"/>
    </source>
</evidence>
<evidence type="ECO:0000256" key="1">
    <source>
        <dbReference type="SAM" id="Phobius"/>
    </source>
</evidence>
<dbReference type="Pfam" id="PF13231">
    <property type="entry name" value="PMT_2"/>
    <property type="match status" value="1"/>
</dbReference>
<accession>A0A0G1H4F6</accession>
<dbReference type="EMBL" id="LCHU01000001">
    <property type="protein sequence ID" value="KKT42296.1"/>
    <property type="molecule type" value="Genomic_DNA"/>
</dbReference>
<gene>
    <name evidence="3" type="ORF">UW30_C0001G0021</name>
</gene>
<feature type="domain" description="Glycosyltransferase RgtA/B/C/D-like" evidence="2">
    <location>
        <begin position="110"/>
        <end position="220"/>
    </location>
</feature>
<sequence>MGRHSKILAGLMLGGMFLLMAGSSWNDSATFDEIAHIPAGYTYLKYQDSRINSEHPPLLKDLAVMPLLFQNLKFELRPDFWNIENVNDRQWIAGHALLYEFGNSPDKILFASRLPIMLLAIVFGWFLFLWAEKQYGARAGLLTLFLFVTSPTVLAHSRFVTTDIGAAFGFFLGIIYFLKFLESPSWRRTLWLGIILGIVLMFKFSLVLLLPVYGILFAIWIWVGGFLPKAQILRGLAQGDGDDLPAGRQGRAILQQENMRAGAKSGAEAIAKLIFAGLIAILVIWVVYAFHIWNYPQEQNIADVKYILSGYKVESLPKIDLWLINHEITRPLGQYFFGFLMVARRTAGGNTAYFMGELSSDGWWYYFPTLYFLKEQLLFHLLLLTALILSLIRIRRGERSREAVREWIADNFSLFAGMVFIAIYWVSSILNPLNIGVRHILPVFPFTYLLVSREIIIWLRRLSVEEPASFWEWIRFFYENYIKPAPKYFIFSVIILFMVLNIVMVFPYFLSYYNILGGGPGDGYKIATDSNYDWGQDLKRLAARMEELNIDKIYLDYFGGGDPHYYLGGKFESWWSAKGSPPMGSYFAVSLNALMGNQARPVGDITIKPEDAYSWLKNKTPVARGGISILIYKF</sequence>
<dbReference type="AlphaFoldDB" id="A0A0G1H4F6"/>
<feature type="transmembrane region" description="Helical" evidence="1">
    <location>
        <begin position="135"/>
        <end position="153"/>
    </location>
</feature>